<evidence type="ECO:0000256" key="2">
    <source>
        <dbReference type="ARBA" id="ARBA00022679"/>
    </source>
</evidence>
<keyword evidence="4" id="KW-1185">Reference proteome</keyword>
<dbReference type="STRING" id="897.B2D07_14495"/>
<dbReference type="PATRIC" id="fig|1121405.3.peg.2943"/>
<accession>S7TMA6</accession>
<evidence type="ECO:0000313" key="3">
    <source>
        <dbReference type="EMBL" id="EPR37840.1"/>
    </source>
</evidence>
<reference evidence="3 4" key="1">
    <citation type="journal article" date="2013" name="Genome Announc.">
        <title>Draft genome sequences for three mercury-methylating, sulfate-reducing bacteria.</title>
        <authorList>
            <person name="Brown S.D."/>
            <person name="Hurt R.A.Jr."/>
            <person name="Gilmour C.C."/>
            <person name="Elias D.A."/>
        </authorList>
    </citation>
    <scope>NUCLEOTIDE SEQUENCE [LARGE SCALE GENOMIC DNA]</scope>
    <source>
        <strain evidence="3 4">DSM 2059</strain>
    </source>
</reference>
<dbReference type="Pfam" id="PF03808">
    <property type="entry name" value="Glyco_tran_WecG"/>
    <property type="match status" value="1"/>
</dbReference>
<dbReference type="EMBL" id="ATHJ01000096">
    <property type="protein sequence ID" value="EPR37840.1"/>
    <property type="molecule type" value="Genomic_DNA"/>
</dbReference>
<dbReference type="AlphaFoldDB" id="S7TMA6"/>
<dbReference type="NCBIfam" id="TIGR00696">
    <property type="entry name" value="wecG_tagA_cpsF"/>
    <property type="match status" value="1"/>
</dbReference>
<gene>
    <name evidence="3" type="ORF">dsmv_2880</name>
</gene>
<dbReference type="OrthoDB" id="9808602at2"/>
<keyword evidence="1" id="KW-0328">Glycosyltransferase</keyword>
<dbReference type="eggNOG" id="COG1922">
    <property type="taxonomic scope" value="Bacteria"/>
</dbReference>
<dbReference type="PANTHER" id="PTHR34136:SF1">
    <property type="entry name" value="UDP-N-ACETYL-D-MANNOSAMINURONIC ACID TRANSFERASE"/>
    <property type="match status" value="1"/>
</dbReference>
<comment type="caution">
    <text evidence="3">The sequence shown here is derived from an EMBL/GenBank/DDBJ whole genome shotgun (WGS) entry which is preliminary data.</text>
</comment>
<evidence type="ECO:0000313" key="4">
    <source>
        <dbReference type="Proteomes" id="UP000014977"/>
    </source>
</evidence>
<dbReference type="InterPro" id="IPR004629">
    <property type="entry name" value="WecG_TagA_CpsF"/>
</dbReference>
<organism evidence="3 4">
    <name type="scientific">Desulfococcus multivorans DSM 2059</name>
    <dbReference type="NCBI Taxonomy" id="1121405"/>
    <lineage>
        <taxon>Bacteria</taxon>
        <taxon>Pseudomonadati</taxon>
        <taxon>Thermodesulfobacteriota</taxon>
        <taxon>Desulfobacteria</taxon>
        <taxon>Desulfobacterales</taxon>
        <taxon>Desulfococcaceae</taxon>
        <taxon>Desulfococcus</taxon>
    </lineage>
</organism>
<keyword evidence="2 3" id="KW-0808">Transferase</keyword>
<name>S7TMA6_DESML</name>
<dbReference type="PANTHER" id="PTHR34136">
    <property type="match status" value="1"/>
</dbReference>
<dbReference type="RefSeq" id="WP_020877947.1">
    <property type="nucleotide sequence ID" value="NZ_ATHJ01000096.1"/>
</dbReference>
<dbReference type="GO" id="GO:0016758">
    <property type="term" value="F:hexosyltransferase activity"/>
    <property type="evidence" value="ECO:0007669"/>
    <property type="project" value="TreeGrafter"/>
</dbReference>
<dbReference type="Proteomes" id="UP000014977">
    <property type="component" value="Unassembled WGS sequence"/>
</dbReference>
<sequence length="281" mass="32681">MSVENLYEKDWLPEVKRPADTSTTKPGEFRICDVRVHAVQVENLLAIVQRWMEEKRTFHYLSSTNVNNVAIALESADYFQVMEKADLSIPDGVPFLWYGRWKGFPLCNRCGIEEFMEAVFELSNHGFSYTHYFYGNTPAVLANLKTRLLQRYPNLKIAGMYAPPFRPLSPQENEEDVRMINDSGADFLWVSLGCPKQEKWLYDHRGRLNPVVGGGAGAVFNFLSGETLKVPDCVRYMGLEWILRLLMEPKRLFRRYCIRYPQFVFRFLEHSLGMKKGKRIT</sequence>
<evidence type="ECO:0000256" key="1">
    <source>
        <dbReference type="ARBA" id="ARBA00022676"/>
    </source>
</evidence>
<protein>
    <submittedName>
        <fullName evidence="3">Glycosyl transferase, WecB/TagA/CpsF family</fullName>
    </submittedName>
</protein>
<proteinExistence type="predicted"/>
<dbReference type="CDD" id="cd06533">
    <property type="entry name" value="Glyco_transf_WecG_TagA"/>
    <property type="match status" value="1"/>
</dbReference>